<dbReference type="RefSeq" id="WP_301142681.1">
    <property type="nucleotide sequence ID" value="NZ_JAUHQA010000001.1"/>
</dbReference>
<gene>
    <name evidence="3" type="ORF">QQX02_09485</name>
</gene>
<evidence type="ECO:0000256" key="1">
    <source>
        <dbReference type="SAM" id="MobiDB-lite"/>
    </source>
</evidence>
<dbReference type="PANTHER" id="PTHR43649">
    <property type="entry name" value="ARABINOSE-BINDING PROTEIN-RELATED"/>
    <property type="match status" value="1"/>
</dbReference>
<evidence type="ECO:0000313" key="4">
    <source>
        <dbReference type="Proteomes" id="UP001172708"/>
    </source>
</evidence>
<feature type="chain" id="PRO_5045841813" evidence="2">
    <location>
        <begin position="30"/>
        <end position="447"/>
    </location>
</feature>
<evidence type="ECO:0000313" key="3">
    <source>
        <dbReference type="EMBL" id="MDN4481153.1"/>
    </source>
</evidence>
<dbReference type="PANTHER" id="PTHR43649:SF32">
    <property type="entry name" value="SUGAR BINDING SECRETED PROTEIN"/>
    <property type="match status" value="1"/>
</dbReference>
<feature type="signal peptide" evidence="2">
    <location>
        <begin position="1"/>
        <end position="29"/>
    </location>
</feature>
<dbReference type="Proteomes" id="UP001172708">
    <property type="component" value="Unassembled WGS sequence"/>
</dbReference>
<organism evidence="3 4">
    <name type="scientific">Demequina muriae</name>
    <dbReference type="NCBI Taxonomy" id="3051664"/>
    <lineage>
        <taxon>Bacteria</taxon>
        <taxon>Bacillati</taxon>
        <taxon>Actinomycetota</taxon>
        <taxon>Actinomycetes</taxon>
        <taxon>Micrococcales</taxon>
        <taxon>Demequinaceae</taxon>
        <taxon>Demequina</taxon>
    </lineage>
</organism>
<dbReference type="Gene3D" id="3.40.190.10">
    <property type="entry name" value="Periplasmic binding protein-like II"/>
    <property type="match status" value="1"/>
</dbReference>
<keyword evidence="4" id="KW-1185">Reference proteome</keyword>
<feature type="region of interest" description="Disordered" evidence="1">
    <location>
        <begin position="29"/>
        <end position="54"/>
    </location>
</feature>
<proteinExistence type="predicted"/>
<protein>
    <submittedName>
        <fullName evidence="3">ABC transporter substrate-binding protein</fullName>
    </submittedName>
</protein>
<dbReference type="Pfam" id="PF13416">
    <property type="entry name" value="SBP_bac_8"/>
    <property type="match status" value="1"/>
</dbReference>
<evidence type="ECO:0000256" key="2">
    <source>
        <dbReference type="SAM" id="SignalP"/>
    </source>
</evidence>
<dbReference type="InterPro" id="IPR050490">
    <property type="entry name" value="Bact_solute-bd_prot1"/>
</dbReference>
<keyword evidence="2" id="KW-0732">Signal</keyword>
<dbReference type="EMBL" id="JAUHQA010000001">
    <property type="protein sequence ID" value="MDN4481153.1"/>
    <property type="molecule type" value="Genomic_DNA"/>
</dbReference>
<dbReference type="PROSITE" id="PS51257">
    <property type="entry name" value="PROKAR_LIPOPROTEIN"/>
    <property type="match status" value="1"/>
</dbReference>
<dbReference type="SUPFAM" id="SSF53850">
    <property type="entry name" value="Periplasmic binding protein-like II"/>
    <property type="match status" value="1"/>
</dbReference>
<sequence>MSFTRRKKTLALTAGAAIFALTLAGCASGDEPEEGSTTENTAEAGEETSSDPVSLTIATFNTPGLSDSETDADYQYDLIEEYMELNPHVDITYNRAAESGDARENFFTKLGPGGLADVEMVEVDWMPEVMQYSDLLTDLSSDAVEGRWVDYVEAGATDADGRLIGYGTDTGPQGVCYRADLFEEAGLPTDPAEVAELLDGDWDNFFAVGDDYVDATGSAFYDSAAGVWQGMINQLGTAYEDADSGEIVVLDNPEVKALYDQVTAASETQSSHFGQWGEDWFAGLSNGAYATMLCPPWMLGVIEGNAPDTTDWNLANVYPNGGGNWGGSWLTVPASGANIEEATKLAEWLTAPEQQAKAFANAGTYPSQVAAYDDPAVTGAVNAYFNEAPIGEIFAERAEAVVPSPFKGEFYFQVNDAINNALTRVEEGTDDPAASWEKAVADIEAIG</sequence>
<name>A0ABT8GI86_9MICO</name>
<accession>A0ABT8GI86</accession>
<reference evidence="3" key="1">
    <citation type="submission" date="2023-06" db="EMBL/GenBank/DDBJ databases">
        <title>Egi l300058.</title>
        <authorList>
            <person name="Gao L."/>
            <person name="Fang B.-Z."/>
            <person name="Li W.-J."/>
        </authorList>
    </citation>
    <scope>NUCLEOTIDE SEQUENCE</scope>
    <source>
        <strain evidence="3">EGI L300058</strain>
    </source>
</reference>
<comment type="caution">
    <text evidence="3">The sequence shown here is derived from an EMBL/GenBank/DDBJ whole genome shotgun (WGS) entry which is preliminary data.</text>
</comment>
<dbReference type="InterPro" id="IPR006059">
    <property type="entry name" value="SBP"/>
</dbReference>